<feature type="region of interest" description="Disordered" evidence="7">
    <location>
        <begin position="15"/>
        <end position="46"/>
    </location>
</feature>
<dbReference type="Gene3D" id="3.90.70.10">
    <property type="entry name" value="Cysteine proteinases"/>
    <property type="match status" value="1"/>
</dbReference>
<feature type="compositionally biased region" description="Basic and acidic residues" evidence="7">
    <location>
        <begin position="265"/>
        <end position="274"/>
    </location>
</feature>
<organism evidence="9 10">
    <name type="scientific">Mizuhopecten yessoensis</name>
    <name type="common">Japanese scallop</name>
    <name type="synonym">Patinopecten yessoensis</name>
    <dbReference type="NCBI Taxonomy" id="6573"/>
    <lineage>
        <taxon>Eukaryota</taxon>
        <taxon>Metazoa</taxon>
        <taxon>Spiralia</taxon>
        <taxon>Lophotrochozoa</taxon>
        <taxon>Mollusca</taxon>
        <taxon>Bivalvia</taxon>
        <taxon>Autobranchia</taxon>
        <taxon>Pteriomorphia</taxon>
        <taxon>Pectinida</taxon>
        <taxon>Pectinoidea</taxon>
        <taxon>Pectinidae</taxon>
        <taxon>Mizuhopecten</taxon>
    </lineage>
</organism>
<dbReference type="InterPro" id="IPR038765">
    <property type="entry name" value="Papain-like_cys_pep_sf"/>
</dbReference>
<dbReference type="CDD" id="cd02257">
    <property type="entry name" value="Peptidase_C19"/>
    <property type="match status" value="1"/>
</dbReference>
<evidence type="ECO:0000256" key="7">
    <source>
        <dbReference type="SAM" id="MobiDB-lite"/>
    </source>
</evidence>
<dbReference type="GO" id="GO:0070628">
    <property type="term" value="F:proteasome binding"/>
    <property type="evidence" value="ECO:0007669"/>
    <property type="project" value="TreeGrafter"/>
</dbReference>
<dbReference type="PROSITE" id="PS50235">
    <property type="entry name" value="USP_3"/>
    <property type="match status" value="1"/>
</dbReference>
<dbReference type="SUPFAM" id="SSF54001">
    <property type="entry name" value="Cysteine proteinases"/>
    <property type="match status" value="1"/>
</dbReference>
<dbReference type="Proteomes" id="UP000242188">
    <property type="component" value="Unassembled WGS sequence"/>
</dbReference>
<dbReference type="PANTHER" id="PTHR43982">
    <property type="entry name" value="UBIQUITIN CARBOXYL-TERMINAL HYDROLASE"/>
    <property type="match status" value="1"/>
</dbReference>
<keyword evidence="3" id="KW-0645">Protease</keyword>
<evidence type="ECO:0000256" key="3">
    <source>
        <dbReference type="ARBA" id="ARBA00022670"/>
    </source>
</evidence>
<evidence type="ECO:0000313" key="9">
    <source>
        <dbReference type="EMBL" id="OWF49215.1"/>
    </source>
</evidence>
<dbReference type="InterPro" id="IPR018200">
    <property type="entry name" value="USP_CS"/>
</dbReference>
<name>A0A210QKD8_MIZYE</name>
<evidence type="ECO:0000256" key="6">
    <source>
        <dbReference type="ARBA" id="ARBA00022807"/>
    </source>
</evidence>
<dbReference type="EC" id="3.4.19.12" evidence="2"/>
<feature type="region of interest" description="Disordered" evidence="7">
    <location>
        <begin position="65"/>
        <end position="167"/>
    </location>
</feature>
<dbReference type="PANTHER" id="PTHR43982:SF6">
    <property type="entry name" value="UBIQUITIN CARBOXYL-TERMINAL HYDROLASE 2-RELATED"/>
    <property type="match status" value="1"/>
</dbReference>
<gene>
    <name evidence="9" type="ORF">KP79_PYT24459</name>
</gene>
<proteinExistence type="predicted"/>
<comment type="caution">
    <text evidence="9">The sequence shown here is derived from an EMBL/GenBank/DDBJ whole genome shotgun (WGS) entry which is preliminary data.</text>
</comment>
<dbReference type="OrthoDB" id="289038at2759"/>
<dbReference type="GO" id="GO:0004843">
    <property type="term" value="F:cysteine-type deubiquitinase activity"/>
    <property type="evidence" value="ECO:0007669"/>
    <property type="project" value="UniProtKB-EC"/>
</dbReference>
<dbReference type="InterPro" id="IPR028889">
    <property type="entry name" value="USP"/>
</dbReference>
<dbReference type="EMBL" id="NEDP02003195">
    <property type="protein sequence ID" value="OWF49215.1"/>
    <property type="molecule type" value="Genomic_DNA"/>
</dbReference>
<feature type="domain" description="USP" evidence="8">
    <location>
        <begin position="1"/>
        <end position="432"/>
    </location>
</feature>
<dbReference type="GO" id="GO:0043161">
    <property type="term" value="P:proteasome-mediated ubiquitin-dependent protein catabolic process"/>
    <property type="evidence" value="ECO:0007669"/>
    <property type="project" value="InterPro"/>
</dbReference>
<feature type="region of interest" description="Disordered" evidence="7">
    <location>
        <begin position="265"/>
        <end position="307"/>
    </location>
</feature>
<evidence type="ECO:0000256" key="5">
    <source>
        <dbReference type="ARBA" id="ARBA00022801"/>
    </source>
</evidence>
<keyword evidence="4" id="KW-0833">Ubl conjugation pathway</keyword>
<dbReference type="InterPro" id="IPR001394">
    <property type="entry name" value="Peptidase_C19_UCH"/>
</dbReference>
<dbReference type="PROSITE" id="PS00973">
    <property type="entry name" value="USP_2"/>
    <property type="match status" value="1"/>
</dbReference>
<dbReference type="Pfam" id="PF00443">
    <property type="entry name" value="UCH"/>
    <property type="match status" value="1"/>
</dbReference>
<accession>A0A210QKD8</accession>
<comment type="catalytic activity">
    <reaction evidence="1">
        <text>Thiol-dependent hydrolysis of ester, thioester, amide, peptide and isopeptide bonds formed by the C-terminal Gly of ubiquitin (a 76-residue protein attached to proteins as an intracellular targeting signal).</text>
        <dbReference type="EC" id="3.4.19.12"/>
    </reaction>
</comment>
<feature type="compositionally biased region" description="Polar residues" evidence="7">
    <location>
        <begin position="15"/>
        <end position="27"/>
    </location>
</feature>
<dbReference type="InterPro" id="IPR003903">
    <property type="entry name" value="UIM_dom"/>
</dbReference>
<dbReference type="PROSITE" id="PS50330">
    <property type="entry name" value="UIM"/>
    <property type="match status" value="1"/>
</dbReference>
<feature type="compositionally biased region" description="Polar residues" evidence="7">
    <location>
        <begin position="65"/>
        <end position="80"/>
    </location>
</feature>
<dbReference type="AlphaFoldDB" id="A0A210QKD8"/>
<evidence type="ECO:0000313" key="10">
    <source>
        <dbReference type="Proteomes" id="UP000242188"/>
    </source>
</evidence>
<evidence type="ECO:0000256" key="4">
    <source>
        <dbReference type="ARBA" id="ARBA00022786"/>
    </source>
</evidence>
<sequence length="451" mass="50404">MSEEEQMRLAIEQSLMETSHVSRTDFTQEIEPINTEHTDEAIDDTQVDKPICQTTTDNIVCRTTSVKKPTEDASSQTAQSCVKKEKTTRTSLSSGKPLQKSPLCVRKLGNGQENTSSDFPVKGRVSEAMLDVIAEERDTESVGPDSDLSLPEKQRDDSQEFSVSGDKCIDLTSPDPCVSDSSSKFLPVNERITTKSTKTCLFGKEDLSKPDSPWNALGEKRIRSELENSTEDLDEKQTKSTIDKMSENVADINTAIDLEYQCTEVKTDGSKPDNSRLCGVQDDDTGHSAISRLDQGSDKPEGDAQVSNGDQEFASLLCEDEDDFQLMLLEDKENALPEHRPVQTQSEEDTQPYPDLPVVENEKGDLPYSYKLVSIVNHQGSTSVAGHYVTDVYDLKKGAWFSCDDSNVTKSTEAEVRSKRERSGYIFFYLSKEIYEDLKDDYAVKNRNRKQ</sequence>
<dbReference type="GO" id="GO:0061136">
    <property type="term" value="P:regulation of proteasomal protein catabolic process"/>
    <property type="evidence" value="ECO:0007669"/>
    <property type="project" value="TreeGrafter"/>
</dbReference>
<protein>
    <recommendedName>
        <fullName evidence="2">ubiquitinyl hydrolase 1</fullName>
        <ecNumber evidence="2">3.4.19.12</ecNumber>
    </recommendedName>
</protein>
<keyword evidence="10" id="KW-1185">Reference proteome</keyword>
<dbReference type="STRING" id="6573.A0A210QKD8"/>
<keyword evidence="6" id="KW-0788">Thiol protease</keyword>
<reference evidence="9 10" key="1">
    <citation type="journal article" date="2017" name="Nat. Ecol. Evol.">
        <title>Scallop genome provides insights into evolution of bilaterian karyotype and development.</title>
        <authorList>
            <person name="Wang S."/>
            <person name="Zhang J."/>
            <person name="Jiao W."/>
            <person name="Li J."/>
            <person name="Xun X."/>
            <person name="Sun Y."/>
            <person name="Guo X."/>
            <person name="Huan P."/>
            <person name="Dong B."/>
            <person name="Zhang L."/>
            <person name="Hu X."/>
            <person name="Sun X."/>
            <person name="Wang J."/>
            <person name="Zhao C."/>
            <person name="Wang Y."/>
            <person name="Wang D."/>
            <person name="Huang X."/>
            <person name="Wang R."/>
            <person name="Lv J."/>
            <person name="Li Y."/>
            <person name="Zhang Z."/>
            <person name="Liu B."/>
            <person name="Lu W."/>
            <person name="Hui Y."/>
            <person name="Liang J."/>
            <person name="Zhou Z."/>
            <person name="Hou R."/>
            <person name="Li X."/>
            <person name="Liu Y."/>
            <person name="Li H."/>
            <person name="Ning X."/>
            <person name="Lin Y."/>
            <person name="Zhao L."/>
            <person name="Xing Q."/>
            <person name="Dou J."/>
            <person name="Li Y."/>
            <person name="Mao J."/>
            <person name="Guo H."/>
            <person name="Dou H."/>
            <person name="Li T."/>
            <person name="Mu C."/>
            <person name="Jiang W."/>
            <person name="Fu Q."/>
            <person name="Fu X."/>
            <person name="Miao Y."/>
            <person name="Liu J."/>
            <person name="Yu Q."/>
            <person name="Li R."/>
            <person name="Liao H."/>
            <person name="Li X."/>
            <person name="Kong Y."/>
            <person name="Jiang Z."/>
            <person name="Chourrout D."/>
            <person name="Li R."/>
            <person name="Bao Z."/>
        </authorList>
    </citation>
    <scope>NUCLEOTIDE SEQUENCE [LARGE SCALE GENOMIC DNA]</scope>
    <source>
        <strain evidence="9 10">PY_sf001</strain>
    </source>
</reference>
<evidence type="ECO:0000256" key="1">
    <source>
        <dbReference type="ARBA" id="ARBA00000707"/>
    </source>
</evidence>
<evidence type="ECO:0000256" key="2">
    <source>
        <dbReference type="ARBA" id="ARBA00012759"/>
    </source>
</evidence>
<dbReference type="GO" id="GO:0016579">
    <property type="term" value="P:protein deubiquitination"/>
    <property type="evidence" value="ECO:0007669"/>
    <property type="project" value="InterPro"/>
</dbReference>
<evidence type="ECO:0000259" key="8">
    <source>
        <dbReference type="PROSITE" id="PS50235"/>
    </source>
</evidence>
<keyword evidence="5 9" id="KW-0378">Hydrolase</keyword>
<dbReference type="InterPro" id="IPR044635">
    <property type="entry name" value="UBP14-like"/>
</dbReference>